<dbReference type="GO" id="GO:0000329">
    <property type="term" value="C:fungal-type vacuole membrane"/>
    <property type="evidence" value="ECO:0007669"/>
    <property type="project" value="TreeGrafter"/>
</dbReference>
<evidence type="ECO:0000313" key="11">
    <source>
        <dbReference type="Proteomes" id="UP000774326"/>
    </source>
</evidence>
<feature type="transmembrane region" description="Helical" evidence="9">
    <location>
        <begin position="351"/>
        <end position="376"/>
    </location>
</feature>
<dbReference type="Gene3D" id="1.20.1250.20">
    <property type="entry name" value="MFS general substrate transporter like domains"/>
    <property type="match status" value="1"/>
</dbReference>
<reference evidence="10" key="1">
    <citation type="journal article" date="2021" name="Open Biol.">
        <title>Shared evolutionary footprints suggest mitochondrial oxidative damage underlies multiple complex I losses in fungi.</title>
        <authorList>
            <person name="Schikora-Tamarit M.A."/>
            <person name="Marcet-Houben M."/>
            <person name="Nosek J."/>
            <person name="Gabaldon T."/>
        </authorList>
    </citation>
    <scope>NUCLEOTIDE SEQUENCE</scope>
    <source>
        <strain evidence="10">CBS2887</strain>
    </source>
</reference>
<proteinExistence type="inferred from homology"/>
<comment type="caution">
    <text evidence="10">The sequence shown here is derived from an EMBL/GenBank/DDBJ whole genome shotgun (WGS) entry which is preliminary data.</text>
</comment>
<evidence type="ECO:0000256" key="9">
    <source>
        <dbReference type="SAM" id="Phobius"/>
    </source>
</evidence>
<comment type="subcellular location">
    <subcellularLocation>
        <location evidence="1">Vacuole membrane</location>
        <topology evidence="1">Multi-pass membrane protein</topology>
    </subcellularLocation>
</comment>
<dbReference type="PANTHER" id="PTHR21576:SF45">
    <property type="entry name" value="TRANSPORTER MCH1-RELATED"/>
    <property type="match status" value="1"/>
</dbReference>
<feature type="transmembrane region" description="Helical" evidence="9">
    <location>
        <begin position="326"/>
        <end position="345"/>
    </location>
</feature>
<evidence type="ECO:0000256" key="3">
    <source>
        <dbReference type="ARBA" id="ARBA00022448"/>
    </source>
</evidence>
<dbReference type="PANTHER" id="PTHR21576">
    <property type="entry name" value="UNCHARACTERIZED NODULIN-LIKE PROTEIN"/>
    <property type="match status" value="1"/>
</dbReference>
<keyword evidence="11" id="KW-1185">Reference proteome</keyword>
<dbReference type="InterPro" id="IPR036259">
    <property type="entry name" value="MFS_trans_sf"/>
</dbReference>
<evidence type="ECO:0000256" key="5">
    <source>
        <dbReference type="ARBA" id="ARBA00022692"/>
    </source>
</evidence>
<gene>
    <name evidence="10" type="ORF">WICPIJ_003450</name>
</gene>
<feature type="transmembrane region" description="Helical" evidence="9">
    <location>
        <begin position="63"/>
        <end position="84"/>
    </location>
</feature>
<reference evidence="10" key="2">
    <citation type="submission" date="2021-01" db="EMBL/GenBank/DDBJ databases">
        <authorList>
            <person name="Schikora-Tamarit M.A."/>
        </authorList>
    </citation>
    <scope>NUCLEOTIDE SEQUENCE</scope>
    <source>
        <strain evidence="10">CBS2887</strain>
    </source>
</reference>
<dbReference type="AlphaFoldDB" id="A0A9P8Q7N1"/>
<feature type="transmembrane region" description="Helical" evidence="9">
    <location>
        <begin position="388"/>
        <end position="406"/>
    </location>
</feature>
<name>A0A9P8Q7N1_WICPI</name>
<organism evidence="10 11">
    <name type="scientific">Wickerhamomyces pijperi</name>
    <name type="common">Yeast</name>
    <name type="synonym">Pichia pijperi</name>
    <dbReference type="NCBI Taxonomy" id="599730"/>
    <lineage>
        <taxon>Eukaryota</taxon>
        <taxon>Fungi</taxon>
        <taxon>Dikarya</taxon>
        <taxon>Ascomycota</taxon>
        <taxon>Saccharomycotina</taxon>
        <taxon>Saccharomycetes</taxon>
        <taxon>Phaffomycetales</taxon>
        <taxon>Wickerhamomycetaceae</taxon>
        <taxon>Wickerhamomyces</taxon>
    </lineage>
</organism>
<keyword evidence="6 9" id="KW-1133">Transmembrane helix</keyword>
<dbReference type="EMBL" id="JAEUBG010001898">
    <property type="protein sequence ID" value="KAH3685588.1"/>
    <property type="molecule type" value="Genomic_DNA"/>
</dbReference>
<dbReference type="OrthoDB" id="199930at2759"/>
<sequence length="457" mass="50828">MTVSSLEHILTKDIRAHLNRYPRSVLKQVAFLVSLISCLCAGSVLLFPLFTPVLSQYLTQVQINVIGSGVSLGLYLPLPILGYLADTHGPVILAIIGLISFSPSYYICSLYIQHQSLEPSQQWDYLVLAGGFAMIGMATSAMYFTSLLTCAKLYPEYKGLTISVPVTCYGLSSLIGSQILKMDFLQDLQKGQLDLFKTFQFFSYLYLILGLFNWVSSTVVTIERDVLLRSDEELPLLDNELTVKHHDNYIKFLKDFSAYILLFVVLLTIGPMEMYITNMGSIVTKFNDGSSISNQVSLYSIFSTLARLTMGGLSDFLLARFDFSRIYLLFIVIMIGCVAQLLLFAESFISTHFYIVSILSGFTYGALFTLLPTIVLSIWGSEMFGSTWGSFMIAPAIGGSGFNMLFAEVFQSRCTKIASTGGCMDILFQVITGSYALSAVLILVLGRYIWVRKQIKL</sequence>
<dbReference type="GO" id="GO:0022857">
    <property type="term" value="F:transmembrane transporter activity"/>
    <property type="evidence" value="ECO:0007669"/>
    <property type="project" value="InterPro"/>
</dbReference>
<feature type="transmembrane region" description="Helical" evidence="9">
    <location>
        <begin position="91"/>
        <end position="113"/>
    </location>
</feature>
<evidence type="ECO:0000256" key="1">
    <source>
        <dbReference type="ARBA" id="ARBA00004128"/>
    </source>
</evidence>
<keyword evidence="4" id="KW-0926">Vacuole</keyword>
<feature type="transmembrane region" description="Helical" evidence="9">
    <location>
        <begin position="29"/>
        <end position="51"/>
    </location>
</feature>
<feature type="transmembrane region" description="Helical" evidence="9">
    <location>
        <begin position="201"/>
        <end position="222"/>
    </location>
</feature>
<keyword evidence="5 9" id="KW-0812">Transmembrane</keyword>
<feature type="transmembrane region" description="Helical" evidence="9">
    <location>
        <begin position="296"/>
        <end position="319"/>
    </location>
</feature>
<comment type="similarity">
    <text evidence="2">Belongs to the major facilitator superfamily.</text>
</comment>
<feature type="transmembrane region" description="Helical" evidence="9">
    <location>
        <begin position="256"/>
        <end position="276"/>
    </location>
</feature>
<feature type="transmembrane region" description="Helical" evidence="9">
    <location>
        <begin position="426"/>
        <end position="450"/>
    </location>
</feature>
<keyword evidence="7 9" id="KW-0472">Membrane</keyword>
<evidence type="ECO:0000256" key="2">
    <source>
        <dbReference type="ARBA" id="ARBA00008335"/>
    </source>
</evidence>
<evidence type="ECO:0000256" key="8">
    <source>
        <dbReference type="ARBA" id="ARBA00039330"/>
    </source>
</evidence>
<dbReference type="SUPFAM" id="SSF103473">
    <property type="entry name" value="MFS general substrate transporter"/>
    <property type="match status" value="1"/>
</dbReference>
<evidence type="ECO:0000256" key="4">
    <source>
        <dbReference type="ARBA" id="ARBA00022554"/>
    </source>
</evidence>
<dbReference type="Pfam" id="PF07690">
    <property type="entry name" value="MFS_1"/>
    <property type="match status" value="1"/>
</dbReference>
<dbReference type="InterPro" id="IPR011701">
    <property type="entry name" value="MFS"/>
</dbReference>
<feature type="transmembrane region" description="Helical" evidence="9">
    <location>
        <begin position="125"/>
        <end position="148"/>
    </location>
</feature>
<keyword evidence="3" id="KW-0813">Transport</keyword>
<dbReference type="Proteomes" id="UP000774326">
    <property type="component" value="Unassembled WGS sequence"/>
</dbReference>
<evidence type="ECO:0000256" key="6">
    <source>
        <dbReference type="ARBA" id="ARBA00022989"/>
    </source>
</evidence>
<evidence type="ECO:0000256" key="7">
    <source>
        <dbReference type="ARBA" id="ARBA00023136"/>
    </source>
</evidence>
<protein>
    <recommendedName>
        <fullName evidence="8">Probable transporter MCH1</fullName>
    </recommendedName>
</protein>
<accession>A0A9P8Q7N1</accession>
<evidence type="ECO:0000313" key="10">
    <source>
        <dbReference type="EMBL" id="KAH3685588.1"/>
    </source>
</evidence>